<dbReference type="PANTHER" id="PTHR31834:SF1">
    <property type="entry name" value="INITIATION-SPECIFIC ALPHA-1,6-MANNOSYLTRANSFERASE"/>
    <property type="match status" value="1"/>
</dbReference>
<dbReference type="Gene3D" id="3.90.550.20">
    <property type="match status" value="1"/>
</dbReference>
<feature type="transmembrane region" description="Helical" evidence="2">
    <location>
        <begin position="35"/>
        <end position="53"/>
    </location>
</feature>
<dbReference type="GeneID" id="19274048"/>
<comment type="similarity">
    <text evidence="1">Belongs to the glycosyltransferase 32 family.</text>
</comment>
<gene>
    <name evidence="3" type="ORF">PFICI_09035</name>
</gene>
<dbReference type="GO" id="GO:0000136">
    <property type="term" value="C:mannan polymerase complex"/>
    <property type="evidence" value="ECO:0007669"/>
    <property type="project" value="TreeGrafter"/>
</dbReference>
<evidence type="ECO:0000313" key="3">
    <source>
        <dbReference type="EMBL" id="ETS79182.1"/>
    </source>
</evidence>
<dbReference type="SUPFAM" id="SSF53448">
    <property type="entry name" value="Nucleotide-diphospho-sugar transferases"/>
    <property type="match status" value="1"/>
</dbReference>
<dbReference type="KEGG" id="pfy:PFICI_09035"/>
<keyword evidence="4" id="KW-1185">Reference proteome</keyword>
<dbReference type="PANTHER" id="PTHR31834">
    <property type="entry name" value="INITIATION-SPECIFIC ALPHA-1,6-MANNOSYLTRANSFERASE"/>
    <property type="match status" value="1"/>
</dbReference>
<evidence type="ECO:0000256" key="2">
    <source>
        <dbReference type="SAM" id="Phobius"/>
    </source>
</evidence>
<dbReference type="GO" id="GO:0000009">
    <property type="term" value="F:alpha-1,6-mannosyltransferase activity"/>
    <property type="evidence" value="ECO:0007669"/>
    <property type="project" value="InterPro"/>
</dbReference>
<keyword evidence="2" id="KW-0812">Transmembrane</keyword>
<dbReference type="Proteomes" id="UP000030651">
    <property type="component" value="Unassembled WGS sequence"/>
</dbReference>
<dbReference type="EMBL" id="KI912114">
    <property type="protein sequence ID" value="ETS79182.1"/>
    <property type="molecule type" value="Genomic_DNA"/>
</dbReference>
<sequence length="337" mass="38365">MLENHIWSSRRYSRLKAMEVPLHQPSYSSRKRRRYINILGSVFLLILVNHFYWQQRHKLLLDSSEHERISSKIWQISLPRSQSPKDLAIDPEQLSDTRSWIAMNPDYEYRLVGLKSADRFVDEHFAHDSEVLRMYHGLRNPGLKSDLLRYLILSVQGGVYCDTDTLALKPIDEWVPECMRDRVRLVVGIEFDQLGGSSWADIPHELQFCQWTIAAAPGHAVFTSMIRRAIDSLDGLSRAYNTTLSALAPTSLEVMNSTGPAAWTDVVWEQLQLADPQNLTELKDLSGMTAPRLYGDILVLPIDGFGMGQPHSHSTNDGSIPAAANLRHKFRGSWRDG</sequence>
<accession>W3X1B3</accession>
<dbReference type="AlphaFoldDB" id="W3X1B3"/>
<dbReference type="InterPro" id="IPR029044">
    <property type="entry name" value="Nucleotide-diphossugar_trans"/>
</dbReference>
<organism evidence="3 4">
    <name type="scientific">Pestalotiopsis fici (strain W106-1 / CGMCC3.15140)</name>
    <dbReference type="NCBI Taxonomy" id="1229662"/>
    <lineage>
        <taxon>Eukaryota</taxon>
        <taxon>Fungi</taxon>
        <taxon>Dikarya</taxon>
        <taxon>Ascomycota</taxon>
        <taxon>Pezizomycotina</taxon>
        <taxon>Sordariomycetes</taxon>
        <taxon>Xylariomycetidae</taxon>
        <taxon>Amphisphaeriales</taxon>
        <taxon>Sporocadaceae</taxon>
        <taxon>Pestalotiopsis</taxon>
    </lineage>
</organism>
<protein>
    <recommendedName>
        <fullName evidence="5">Initiation-specific alpha-1,6-mannosyltransferase</fullName>
    </recommendedName>
</protein>
<dbReference type="eggNOG" id="ENOG502QW2I">
    <property type="taxonomic scope" value="Eukaryota"/>
</dbReference>
<evidence type="ECO:0000313" key="4">
    <source>
        <dbReference type="Proteomes" id="UP000030651"/>
    </source>
</evidence>
<dbReference type="InParanoid" id="W3X1B3"/>
<dbReference type="OrthoDB" id="409543at2759"/>
<evidence type="ECO:0000256" key="1">
    <source>
        <dbReference type="ARBA" id="ARBA00009003"/>
    </source>
</evidence>
<dbReference type="InterPro" id="IPR007577">
    <property type="entry name" value="GlycoTrfase_DXD_sugar-bd_CS"/>
</dbReference>
<keyword evidence="2" id="KW-0472">Membrane</keyword>
<keyword evidence="2" id="KW-1133">Transmembrane helix</keyword>
<dbReference type="STRING" id="1229662.W3X1B3"/>
<dbReference type="Pfam" id="PF04488">
    <property type="entry name" value="Gly_transf_sug"/>
    <property type="match status" value="1"/>
</dbReference>
<dbReference type="RefSeq" id="XP_007835807.1">
    <property type="nucleotide sequence ID" value="XM_007837616.1"/>
</dbReference>
<name>W3X1B3_PESFW</name>
<dbReference type="HOGENOM" id="CLU_022381_0_1_1"/>
<dbReference type="InterPro" id="IPR039367">
    <property type="entry name" value="Och1-like"/>
</dbReference>
<reference evidence="4" key="1">
    <citation type="journal article" date="2015" name="BMC Genomics">
        <title>Genomic and transcriptomic analysis of the endophytic fungus Pestalotiopsis fici reveals its lifestyle and high potential for synthesis of natural products.</title>
        <authorList>
            <person name="Wang X."/>
            <person name="Zhang X."/>
            <person name="Liu L."/>
            <person name="Xiang M."/>
            <person name="Wang W."/>
            <person name="Sun X."/>
            <person name="Che Y."/>
            <person name="Guo L."/>
            <person name="Liu G."/>
            <person name="Guo L."/>
            <person name="Wang C."/>
            <person name="Yin W.B."/>
            <person name="Stadler M."/>
            <person name="Zhang X."/>
            <person name="Liu X."/>
        </authorList>
    </citation>
    <scope>NUCLEOTIDE SEQUENCE [LARGE SCALE GENOMIC DNA]</scope>
    <source>
        <strain evidence="4">W106-1 / CGMCC3.15140</strain>
    </source>
</reference>
<proteinExistence type="inferred from homology"/>
<dbReference type="OMA" id="WADIPHW"/>
<evidence type="ECO:0008006" key="5">
    <source>
        <dbReference type="Google" id="ProtNLM"/>
    </source>
</evidence>
<dbReference type="GO" id="GO:0006487">
    <property type="term" value="P:protein N-linked glycosylation"/>
    <property type="evidence" value="ECO:0007669"/>
    <property type="project" value="TreeGrafter"/>
</dbReference>